<accession>A0A914QEN7</accession>
<dbReference type="Proteomes" id="UP000887578">
    <property type="component" value="Unplaced"/>
</dbReference>
<evidence type="ECO:0000313" key="2">
    <source>
        <dbReference type="WBParaSite" id="PDA_v2.g25675.t1"/>
    </source>
</evidence>
<organism evidence="1 2">
    <name type="scientific">Panagrolaimus davidi</name>
    <dbReference type="NCBI Taxonomy" id="227884"/>
    <lineage>
        <taxon>Eukaryota</taxon>
        <taxon>Metazoa</taxon>
        <taxon>Ecdysozoa</taxon>
        <taxon>Nematoda</taxon>
        <taxon>Chromadorea</taxon>
        <taxon>Rhabditida</taxon>
        <taxon>Tylenchina</taxon>
        <taxon>Panagrolaimomorpha</taxon>
        <taxon>Panagrolaimoidea</taxon>
        <taxon>Panagrolaimidae</taxon>
        <taxon>Panagrolaimus</taxon>
    </lineage>
</organism>
<reference evidence="2" key="1">
    <citation type="submission" date="2022-11" db="UniProtKB">
        <authorList>
            <consortium name="WormBaseParasite"/>
        </authorList>
    </citation>
    <scope>IDENTIFICATION</scope>
</reference>
<dbReference type="WBParaSite" id="PDA_v2.g25675.t1">
    <property type="protein sequence ID" value="PDA_v2.g25675.t1"/>
    <property type="gene ID" value="PDA_v2.g25675"/>
</dbReference>
<proteinExistence type="predicted"/>
<sequence>MEEYHPDQTFREILEKSPILERIDIRRPNIEVSNLWPEDLLRLNRAENLYYIHLNVPDLNFDTESLVALLKVRTLLIEWSSG</sequence>
<name>A0A914QEN7_9BILA</name>
<protein>
    <submittedName>
        <fullName evidence="2">Uncharacterized protein</fullName>
    </submittedName>
</protein>
<evidence type="ECO:0000313" key="1">
    <source>
        <dbReference type="Proteomes" id="UP000887578"/>
    </source>
</evidence>
<dbReference type="AlphaFoldDB" id="A0A914QEN7"/>
<keyword evidence="1" id="KW-1185">Reference proteome</keyword>